<dbReference type="SUPFAM" id="SSF103473">
    <property type="entry name" value="MFS general substrate transporter"/>
    <property type="match status" value="1"/>
</dbReference>
<dbReference type="InterPro" id="IPR005828">
    <property type="entry name" value="MFS_sugar_transport-like"/>
</dbReference>
<evidence type="ECO:0000256" key="4">
    <source>
        <dbReference type="ARBA" id="ARBA00022692"/>
    </source>
</evidence>
<feature type="transmembrane region" description="Helical" evidence="7">
    <location>
        <begin position="145"/>
        <end position="163"/>
    </location>
</feature>
<feature type="transmembrane region" description="Helical" evidence="7">
    <location>
        <begin position="303"/>
        <end position="323"/>
    </location>
</feature>
<protein>
    <recommendedName>
        <fullName evidence="8">Major facilitator superfamily (MFS) profile domain-containing protein</fullName>
    </recommendedName>
</protein>
<dbReference type="PROSITE" id="PS50850">
    <property type="entry name" value="MFS"/>
    <property type="match status" value="1"/>
</dbReference>
<evidence type="ECO:0000259" key="8">
    <source>
        <dbReference type="PROSITE" id="PS50850"/>
    </source>
</evidence>
<comment type="caution">
    <text evidence="9">The sequence shown here is derived from an EMBL/GenBank/DDBJ whole genome shotgun (WGS) entry which is preliminary data.</text>
</comment>
<feature type="transmembrane region" description="Helical" evidence="7">
    <location>
        <begin position="175"/>
        <end position="197"/>
    </location>
</feature>
<evidence type="ECO:0000256" key="5">
    <source>
        <dbReference type="ARBA" id="ARBA00022989"/>
    </source>
</evidence>
<feature type="transmembrane region" description="Helical" evidence="7">
    <location>
        <begin position="432"/>
        <end position="451"/>
    </location>
</feature>
<name>A0A9W9SJ74_9EURO</name>
<dbReference type="GeneID" id="81437791"/>
<reference evidence="9" key="1">
    <citation type="submission" date="2022-11" db="EMBL/GenBank/DDBJ databases">
        <authorList>
            <person name="Petersen C."/>
        </authorList>
    </citation>
    <scope>NUCLEOTIDE SEQUENCE</scope>
    <source>
        <strain evidence="9">IBT 29864</strain>
    </source>
</reference>
<evidence type="ECO:0000313" key="9">
    <source>
        <dbReference type="EMBL" id="KAJ5378274.1"/>
    </source>
</evidence>
<evidence type="ECO:0000313" key="10">
    <source>
        <dbReference type="Proteomes" id="UP001147782"/>
    </source>
</evidence>
<dbReference type="InterPro" id="IPR003663">
    <property type="entry name" value="Sugar/inositol_transpt"/>
</dbReference>
<feature type="transmembrane region" description="Helical" evidence="7">
    <location>
        <begin position="271"/>
        <end position="291"/>
    </location>
</feature>
<comment type="subcellular location">
    <subcellularLocation>
        <location evidence="1">Membrane</location>
        <topology evidence="1">Multi-pass membrane protein</topology>
    </subcellularLocation>
</comment>
<feature type="transmembrane region" description="Helical" evidence="7">
    <location>
        <begin position="86"/>
        <end position="105"/>
    </location>
</feature>
<keyword evidence="10" id="KW-1185">Reference proteome</keyword>
<dbReference type="InterPro" id="IPR020846">
    <property type="entry name" value="MFS_dom"/>
</dbReference>
<feature type="transmembrane region" description="Helical" evidence="7">
    <location>
        <begin position="335"/>
        <end position="355"/>
    </location>
</feature>
<feature type="transmembrane region" description="Helical" evidence="7">
    <location>
        <begin position="367"/>
        <end position="389"/>
    </location>
</feature>
<gene>
    <name evidence="9" type="ORF">N7496_005683</name>
</gene>
<keyword evidence="5 7" id="KW-1133">Transmembrane helix</keyword>
<dbReference type="PANTHER" id="PTHR48022:SF2">
    <property type="entry name" value="PLASTIDIC GLUCOSE TRANSPORTER 4"/>
    <property type="match status" value="1"/>
</dbReference>
<feature type="transmembrane region" description="Helical" evidence="7">
    <location>
        <begin position="54"/>
        <end position="74"/>
    </location>
</feature>
<dbReference type="AlphaFoldDB" id="A0A9W9SJ74"/>
<dbReference type="OrthoDB" id="6133115at2759"/>
<dbReference type="PRINTS" id="PR00171">
    <property type="entry name" value="SUGRTRNSPORT"/>
</dbReference>
<organism evidence="9 10">
    <name type="scientific">Penicillium cataractarum</name>
    <dbReference type="NCBI Taxonomy" id="2100454"/>
    <lineage>
        <taxon>Eukaryota</taxon>
        <taxon>Fungi</taxon>
        <taxon>Dikarya</taxon>
        <taxon>Ascomycota</taxon>
        <taxon>Pezizomycotina</taxon>
        <taxon>Eurotiomycetes</taxon>
        <taxon>Eurotiomycetidae</taxon>
        <taxon>Eurotiales</taxon>
        <taxon>Aspergillaceae</taxon>
        <taxon>Penicillium</taxon>
    </lineage>
</organism>
<feature type="transmembrane region" description="Helical" evidence="7">
    <location>
        <begin position="111"/>
        <end position="133"/>
    </location>
</feature>
<feature type="transmembrane region" description="Helical" evidence="7">
    <location>
        <begin position="401"/>
        <end position="426"/>
    </location>
</feature>
<dbReference type="NCBIfam" id="TIGR00879">
    <property type="entry name" value="SP"/>
    <property type="match status" value="1"/>
</dbReference>
<keyword evidence="4 7" id="KW-0812">Transmembrane</keyword>
<evidence type="ECO:0000256" key="3">
    <source>
        <dbReference type="ARBA" id="ARBA00022448"/>
    </source>
</evidence>
<reference evidence="9" key="2">
    <citation type="journal article" date="2023" name="IMA Fungus">
        <title>Comparative genomic study of the Penicillium genus elucidates a diverse pangenome and 15 lateral gene transfer events.</title>
        <authorList>
            <person name="Petersen C."/>
            <person name="Sorensen T."/>
            <person name="Nielsen M.R."/>
            <person name="Sondergaard T.E."/>
            <person name="Sorensen J.L."/>
            <person name="Fitzpatrick D.A."/>
            <person name="Frisvad J.C."/>
            <person name="Nielsen K.L."/>
        </authorList>
    </citation>
    <scope>NUCLEOTIDE SEQUENCE</scope>
    <source>
        <strain evidence="9">IBT 29864</strain>
    </source>
</reference>
<dbReference type="RefSeq" id="XP_056557137.1">
    <property type="nucleotide sequence ID" value="XM_056698612.1"/>
</dbReference>
<feature type="domain" description="Major facilitator superfamily (MFS) profile" evidence="8">
    <location>
        <begin position="16"/>
        <end position="455"/>
    </location>
</feature>
<proteinExistence type="inferred from homology"/>
<keyword evidence="6 7" id="KW-0472">Membrane</keyword>
<dbReference type="Pfam" id="PF00083">
    <property type="entry name" value="Sugar_tr"/>
    <property type="match status" value="1"/>
</dbReference>
<keyword evidence="3" id="KW-0813">Transport</keyword>
<evidence type="ECO:0000256" key="1">
    <source>
        <dbReference type="ARBA" id="ARBA00004141"/>
    </source>
</evidence>
<dbReference type="InterPro" id="IPR036259">
    <property type="entry name" value="MFS_trans_sf"/>
</dbReference>
<feature type="transmembrane region" description="Helical" evidence="7">
    <location>
        <begin position="12"/>
        <end position="34"/>
    </location>
</feature>
<dbReference type="EMBL" id="JAPZBS010000004">
    <property type="protein sequence ID" value="KAJ5378274.1"/>
    <property type="molecule type" value="Genomic_DNA"/>
</dbReference>
<dbReference type="InterPro" id="IPR050360">
    <property type="entry name" value="MFS_Sugar_Transporters"/>
</dbReference>
<evidence type="ECO:0000256" key="6">
    <source>
        <dbReference type="ARBA" id="ARBA00023136"/>
    </source>
</evidence>
<dbReference type="Proteomes" id="UP001147782">
    <property type="component" value="Unassembled WGS sequence"/>
</dbReference>
<dbReference type="GO" id="GO:0016020">
    <property type="term" value="C:membrane"/>
    <property type="evidence" value="ECO:0007669"/>
    <property type="project" value="UniProtKB-SubCell"/>
</dbReference>
<evidence type="ECO:0000256" key="7">
    <source>
        <dbReference type="SAM" id="Phobius"/>
    </source>
</evidence>
<comment type="similarity">
    <text evidence="2">Belongs to the major facilitator superfamily. Sugar transporter (TC 2.A.1.1) family.</text>
</comment>
<dbReference type="PANTHER" id="PTHR48022">
    <property type="entry name" value="PLASTIDIC GLUCOSE TRANSPORTER 4"/>
    <property type="match status" value="1"/>
</dbReference>
<accession>A0A9W9SJ74</accession>
<evidence type="ECO:0000256" key="2">
    <source>
        <dbReference type="ARBA" id="ARBA00010992"/>
    </source>
</evidence>
<sequence length="686" mass="75467">MITLKFVKGKPLYRLMSWCCCIAFGLYGYDAGVLGGVQETKPFLDALGNPTGAYIIPLVASSYTLAATVCSLLVSLIGMPVGRRGCILLGDILVVVGGILQATSWSVAQIILGRVICGFGIGFISCAVPTYMAEMSIEIKKRGPEVAVQCIFLIGGCAVAYWVDFGFTRMNNQLSWRLPIALQSLFALVSGSFMFLLPDTPRWYYARARHEEGDDVLSRLHDRPLSHPAVQHMRHEILDSLKLEEEQTNQFRVLDLFWDRSNLKTGRRIRIAFMILALQQMMGINISVYYATIIISQAGVSPFLAQLLAAVMTTVFALGATLLPSTIERVGRRAVLIYSAAAMTVCLAIFVAMIGSSNPTLAKQWTAIAFIFIYNFIFGYGWIGVCWLYGPEIAPLKYRHVAGAASAFGEWLFSFITVFAGGIGLQTVGWKMWIWCVLSCAVAVVFVYFMCPETTGKSLEEIDLIFKSDSDEMPGAIASEDTVTSEKIHNNELFYSGLLREPLASGPRYSVLNIAHNYRLAFPSLEKNIAVSKESRALSATVSSRVPFTMVRHSSAAPSLTPGGQTTLGSSIYPAEYIWNSLSDSQRDSFISTVFASLVAGDGQRKRPRIDLTTEEDADHGRVPSLVLPILPRFPGLDRAAIIAVFEHTFRPKKDLIKLRSPEFKVSALDGESFDLKSTSSGLQLR</sequence>
<dbReference type="GO" id="GO:0005351">
    <property type="term" value="F:carbohydrate:proton symporter activity"/>
    <property type="evidence" value="ECO:0007669"/>
    <property type="project" value="TreeGrafter"/>
</dbReference>
<dbReference type="Gene3D" id="1.20.1250.20">
    <property type="entry name" value="MFS general substrate transporter like domains"/>
    <property type="match status" value="1"/>
</dbReference>